<keyword evidence="4" id="KW-0808">Transferase</keyword>
<dbReference type="InterPro" id="IPR031634">
    <property type="entry name" value="PknG_rubred"/>
</dbReference>
<dbReference type="EMBL" id="JADAQT010000099">
    <property type="protein sequence ID" value="MBE1877329.1"/>
    <property type="molecule type" value="Genomic_DNA"/>
</dbReference>
<comment type="catalytic activity">
    <reaction evidence="8">
        <text>L-threonyl-[protein] + ATP = O-phospho-L-threonyl-[protein] + ADP + H(+)</text>
        <dbReference type="Rhea" id="RHEA:46608"/>
        <dbReference type="Rhea" id="RHEA-COMP:11060"/>
        <dbReference type="Rhea" id="RHEA-COMP:11605"/>
        <dbReference type="ChEBI" id="CHEBI:15378"/>
        <dbReference type="ChEBI" id="CHEBI:30013"/>
        <dbReference type="ChEBI" id="CHEBI:30616"/>
        <dbReference type="ChEBI" id="CHEBI:61977"/>
        <dbReference type="ChEBI" id="CHEBI:456216"/>
        <dbReference type="EC" id="2.7.11.1"/>
    </reaction>
</comment>
<dbReference type="InterPro" id="IPR011009">
    <property type="entry name" value="Kinase-like_dom_sf"/>
</dbReference>
<dbReference type="Gene3D" id="1.25.40.10">
    <property type="entry name" value="Tetratricopeptide repeat domain"/>
    <property type="match status" value="1"/>
</dbReference>
<dbReference type="InterPro" id="IPR008271">
    <property type="entry name" value="Ser/Thr_kinase_AS"/>
</dbReference>
<comment type="caution">
    <text evidence="12">The sequence shown here is derived from an EMBL/GenBank/DDBJ whole genome shotgun (WGS) entry which is preliminary data.</text>
</comment>
<evidence type="ECO:0000256" key="1">
    <source>
        <dbReference type="ARBA" id="ARBA00012513"/>
    </source>
</evidence>
<feature type="compositionally biased region" description="Polar residues" evidence="10">
    <location>
        <begin position="40"/>
        <end position="49"/>
    </location>
</feature>
<dbReference type="InterPro" id="IPR031636">
    <property type="entry name" value="PknG_TPR"/>
</dbReference>
<dbReference type="PROSITE" id="PS50011">
    <property type="entry name" value="PROTEIN_KINASE_DOM"/>
    <property type="match status" value="1"/>
</dbReference>
<feature type="domain" description="Protein kinase" evidence="11">
    <location>
        <begin position="179"/>
        <end position="447"/>
    </location>
</feature>
<organism evidence="12 13">
    <name type="scientific">Myceligenerans pegani</name>
    <dbReference type="NCBI Taxonomy" id="2776917"/>
    <lineage>
        <taxon>Bacteria</taxon>
        <taxon>Bacillati</taxon>
        <taxon>Actinomycetota</taxon>
        <taxon>Actinomycetes</taxon>
        <taxon>Micrococcales</taxon>
        <taxon>Promicromonosporaceae</taxon>
        <taxon>Myceligenerans</taxon>
    </lineage>
</organism>
<evidence type="ECO:0000256" key="9">
    <source>
        <dbReference type="ARBA" id="ARBA00048679"/>
    </source>
</evidence>
<name>A0ABR9N2F0_9MICO</name>
<dbReference type="InterPro" id="IPR000719">
    <property type="entry name" value="Prot_kinase_dom"/>
</dbReference>
<keyword evidence="7" id="KW-0067">ATP-binding</keyword>
<reference evidence="12 13" key="1">
    <citation type="submission" date="2020-10" db="EMBL/GenBank/DDBJ databases">
        <title>Myceligenerans pegani sp. nov., an endophytic actinomycete isolated from Peganum harmala L. in Xinjiang, China.</title>
        <authorList>
            <person name="Xin L."/>
        </authorList>
    </citation>
    <scope>NUCLEOTIDE SEQUENCE [LARGE SCALE GENOMIC DNA]</scope>
    <source>
        <strain evidence="12 13">TRM65318</strain>
    </source>
</reference>
<dbReference type="Pfam" id="PF16918">
    <property type="entry name" value="PknG_TPR"/>
    <property type="match status" value="1"/>
</dbReference>
<dbReference type="PROSITE" id="PS00108">
    <property type="entry name" value="PROTEIN_KINASE_ST"/>
    <property type="match status" value="1"/>
</dbReference>
<protein>
    <recommendedName>
        <fullName evidence="2">Serine/threonine-protein kinase PknG</fullName>
        <ecNumber evidence="1">2.7.11.1</ecNumber>
    </recommendedName>
</protein>
<keyword evidence="3" id="KW-0723">Serine/threonine-protein kinase</keyword>
<dbReference type="PANTHER" id="PTHR24363">
    <property type="entry name" value="SERINE/THREONINE PROTEIN KINASE"/>
    <property type="match status" value="1"/>
</dbReference>
<comment type="catalytic activity">
    <reaction evidence="9">
        <text>L-seryl-[protein] + ATP = O-phospho-L-seryl-[protein] + ADP + H(+)</text>
        <dbReference type="Rhea" id="RHEA:17989"/>
        <dbReference type="Rhea" id="RHEA-COMP:9863"/>
        <dbReference type="Rhea" id="RHEA-COMP:11604"/>
        <dbReference type="ChEBI" id="CHEBI:15378"/>
        <dbReference type="ChEBI" id="CHEBI:29999"/>
        <dbReference type="ChEBI" id="CHEBI:30616"/>
        <dbReference type="ChEBI" id="CHEBI:83421"/>
        <dbReference type="ChEBI" id="CHEBI:456216"/>
        <dbReference type="EC" id="2.7.11.1"/>
    </reaction>
</comment>
<dbReference type="InterPro" id="IPR011990">
    <property type="entry name" value="TPR-like_helical_dom_sf"/>
</dbReference>
<dbReference type="PANTHER" id="PTHR24363:SF0">
    <property type="entry name" value="SERINE_THREONINE KINASE LIKE DOMAIN CONTAINING 1"/>
    <property type="match status" value="1"/>
</dbReference>
<dbReference type="GO" id="GO:0016301">
    <property type="term" value="F:kinase activity"/>
    <property type="evidence" value="ECO:0007669"/>
    <property type="project" value="UniProtKB-KW"/>
</dbReference>
<dbReference type="Pfam" id="PF16919">
    <property type="entry name" value="PknG_rubred"/>
    <property type="match status" value="1"/>
</dbReference>
<evidence type="ECO:0000256" key="5">
    <source>
        <dbReference type="ARBA" id="ARBA00022741"/>
    </source>
</evidence>
<evidence type="ECO:0000256" key="2">
    <source>
        <dbReference type="ARBA" id="ARBA00014676"/>
    </source>
</evidence>
<dbReference type="Gene3D" id="3.30.200.20">
    <property type="entry name" value="Phosphorylase Kinase, domain 1"/>
    <property type="match status" value="1"/>
</dbReference>
<evidence type="ECO:0000256" key="6">
    <source>
        <dbReference type="ARBA" id="ARBA00022777"/>
    </source>
</evidence>
<sequence>MARELRPLAVRRAGWRARAAGPGLRTGRVIGVRDGGGSRPDTSARTTRTPALAVRAPGAPGGTAATSSSRLGATALGSAIATVSRDTHVHSTSSPWLREKRLGAGLTVVPTPEVQDPLESVMEHPELAEAKRFCSACGEPVGRARPGVPGRTKGYCAACGTPFDFAPSLSPGEIVGGQYEVVGCIAHGGLGWIYLARDRNVANRWVVLKGLLNADSAEAYDVAVGEREFLAEVEHPLIVEIYNFARHAGAGYTVMEYVGGRSLKELRAERGSPFPPDHAIAYLLEIMPAFTYLHDHGLLYCDFKPDNVVVQGDTVKLIDLGGVRRMSDMTTLIYGTRGYQAAEVSQVGPSVASDIHTIGRTLASLVLDFPSTSVHEHTLPPVEETPLFARHDSLHRWLVKACHPSRDDRFLTVDEARGQLLGVLREVVALERTGSGGATASAASALFGVPPADGSGGPLKWDEMPELVPDPTDPMTSWVAGVNLTDPVARMDQLALAPRRSVEVLLAEARAALEIGELARVRDTVSQILSLDPWEWRAAWMEGLADLAEGDAAGAAAAFNAVYGQIPGELAPKLALACACEQSGELGVAHEMYAVCARTDANYTGAAAFGLARVRLARDDLDGALDALDFVVPTRGSYGDARLARARLLIGSGRGLPSLAQAAEVIDDAPVSPRMRTQVVVEALQRALDHVLRHGPEPGLRVAGAEATEPSLRDALEAGLRRLAQFTESRRARVTLVDRANSVRRWTLR</sequence>
<dbReference type="Gene3D" id="1.10.510.10">
    <property type="entry name" value="Transferase(Phosphotransferase) domain 1"/>
    <property type="match status" value="1"/>
</dbReference>
<dbReference type="EC" id="2.7.11.1" evidence="1"/>
<evidence type="ECO:0000313" key="13">
    <source>
        <dbReference type="Proteomes" id="UP000625527"/>
    </source>
</evidence>
<gene>
    <name evidence="12" type="ORF">IHE71_16685</name>
</gene>
<dbReference type="Proteomes" id="UP000625527">
    <property type="component" value="Unassembled WGS sequence"/>
</dbReference>
<evidence type="ECO:0000256" key="7">
    <source>
        <dbReference type="ARBA" id="ARBA00022840"/>
    </source>
</evidence>
<keyword evidence="6 12" id="KW-0418">Kinase</keyword>
<evidence type="ECO:0000313" key="12">
    <source>
        <dbReference type="EMBL" id="MBE1877329.1"/>
    </source>
</evidence>
<evidence type="ECO:0000256" key="4">
    <source>
        <dbReference type="ARBA" id="ARBA00022679"/>
    </source>
</evidence>
<dbReference type="CDD" id="cd14014">
    <property type="entry name" value="STKc_PknB_like"/>
    <property type="match status" value="1"/>
</dbReference>
<accession>A0ABR9N2F0</accession>
<evidence type="ECO:0000259" key="11">
    <source>
        <dbReference type="PROSITE" id="PS50011"/>
    </source>
</evidence>
<dbReference type="SUPFAM" id="SSF56112">
    <property type="entry name" value="Protein kinase-like (PK-like)"/>
    <property type="match status" value="1"/>
</dbReference>
<evidence type="ECO:0000256" key="10">
    <source>
        <dbReference type="SAM" id="MobiDB-lite"/>
    </source>
</evidence>
<evidence type="ECO:0000256" key="3">
    <source>
        <dbReference type="ARBA" id="ARBA00022527"/>
    </source>
</evidence>
<dbReference type="SMART" id="SM00220">
    <property type="entry name" value="S_TKc"/>
    <property type="match status" value="1"/>
</dbReference>
<feature type="region of interest" description="Disordered" evidence="10">
    <location>
        <begin position="26"/>
        <end position="49"/>
    </location>
</feature>
<dbReference type="SUPFAM" id="SSF48452">
    <property type="entry name" value="TPR-like"/>
    <property type="match status" value="1"/>
</dbReference>
<dbReference type="Pfam" id="PF00069">
    <property type="entry name" value="Pkinase"/>
    <property type="match status" value="1"/>
</dbReference>
<keyword evidence="13" id="KW-1185">Reference proteome</keyword>
<proteinExistence type="predicted"/>
<evidence type="ECO:0000256" key="8">
    <source>
        <dbReference type="ARBA" id="ARBA00047899"/>
    </source>
</evidence>
<keyword evidence="5" id="KW-0547">Nucleotide-binding</keyword>